<dbReference type="SUPFAM" id="SSF74653">
    <property type="entry name" value="TolA/TonB C-terminal domain"/>
    <property type="match status" value="1"/>
</dbReference>
<dbReference type="GO" id="GO:0055085">
    <property type="term" value="P:transmembrane transport"/>
    <property type="evidence" value="ECO:0007669"/>
    <property type="project" value="InterPro"/>
</dbReference>
<reference evidence="12 13" key="1">
    <citation type="submission" date="2019-08" db="EMBL/GenBank/DDBJ databases">
        <title>Massilia golmudensis sp. nov., isolated from sand in the Qinghai-Tibetan Plateau.</title>
        <authorList>
            <person name="Zhang B."/>
        </authorList>
    </citation>
    <scope>NUCLEOTIDE SEQUENCE [LARGE SCALE GENOMIC DNA]</scope>
    <source>
        <strain evidence="12 13">GEM5</strain>
    </source>
</reference>
<feature type="region of interest" description="Disordered" evidence="10">
    <location>
        <begin position="1"/>
        <end position="32"/>
    </location>
</feature>
<dbReference type="InterPro" id="IPR051045">
    <property type="entry name" value="TonB-dependent_transducer"/>
</dbReference>
<name>A0A5C7FRJ6_9BURK</name>
<gene>
    <name evidence="12" type="ORF">FVD38_16260</name>
</gene>
<evidence type="ECO:0000256" key="2">
    <source>
        <dbReference type="ARBA" id="ARBA00006555"/>
    </source>
</evidence>
<dbReference type="InterPro" id="IPR037682">
    <property type="entry name" value="TonB_C"/>
</dbReference>
<keyword evidence="4" id="KW-1003">Cell membrane</keyword>
<sequence length="185" mass="19776">MRRPARRWPGARSRPARSTASRPSSGLRYSTSGFLNKRKGKVMPIKESIPSRPCQRGKGGISMMAMGLGLAATVLAGCTGTAPVNPFAGMPDSVTTEPVANFKSCRKPEYPPQALAAKVEGTVTLAFLVRADGTVREAVVRKTSGNASLDETARAALAKCRFQPGTVNGAPKEQWTELKYAWVPE</sequence>
<feature type="compositionally biased region" description="Low complexity" evidence="10">
    <location>
        <begin position="10"/>
        <end position="26"/>
    </location>
</feature>
<comment type="similarity">
    <text evidence="2">Belongs to the TonB family.</text>
</comment>
<dbReference type="Gene3D" id="3.30.1150.10">
    <property type="match status" value="1"/>
</dbReference>
<dbReference type="PANTHER" id="PTHR33446">
    <property type="entry name" value="PROTEIN TONB-RELATED"/>
    <property type="match status" value="1"/>
</dbReference>
<protein>
    <submittedName>
        <fullName evidence="12">Energy transducer TonB</fullName>
    </submittedName>
</protein>
<evidence type="ECO:0000256" key="4">
    <source>
        <dbReference type="ARBA" id="ARBA00022475"/>
    </source>
</evidence>
<evidence type="ECO:0000256" key="7">
    <source>
        <dbReference type="ARBA" id="ARBA00022927"/>
    </source>
</evidence>
<dbReference type="EMBL" id="VPFD01000017">
    <property type="protein sequence ID" value="TXF98488.1"/>
    <property type="molecule type" value="Genomic_DNA"/>
</dbReference>
<accession>A0A5C7FRJ6</accession>
<keyword evidence="3" id="KW-0813">Transport</keyword>
<evidence type="ECO:0000313" key="13">
    <source>
        <dbReference type="Proteomes" id="UP000321413"/>
    </source>
</evidence>
<proteinExistence type="inferred from homology"/>
<evidence type="ECO:0000256" key="6">
    <source>
        <dbReference type="ARBA" id="ARBA00022692"/>
    </source>
</evidence>
<evidence type="ECO:0000256" key="9">
    <source>
        <dbReference type="ARBA" id="ARBA00023136"/>
    </source>
</evidence>
<dbReference type="InterPro" id="IPR006260">
    <property type="entry name" value="TonB/TolA_C"/>
</dbReference>
<evidence type="ECO:0000259" key="11">
    <source>
        <dbReference type="PROSITE" id="PS52015"/>
    </source>
</evidence>
<keyword evidence="9" id="KW-0472">Membrane</keyword>
<keyword evidence="6" id="KW-0812">Transmembrane</keyword>
<keyword evidence="5" id="KW-0997">Cell inner membrane</keyword>
<dbReference type="AlphaFoldDB" id="A0A5C7FRJ6"/>
<evidence type="ECO:0000256" key="10">
    <source>
        <dbReference type="SAM" id="MobiDB-lite"/>
    </source>
</evidence>
<dbReference type="PANTHER" id="PTHR33446:SF2">
    <property type="entry name" value="PROTEIN TONB"/>
    <property type="match status" value="1"/>
</dbReference>
<keyword evidence="7" id="KW-0653">Protein transport</keyword>
<evidence type="ECO:0000256" key="8">
    <source>
        <dbReference type="ARBA" id="ARBA00022989"/>
    </source>
</evidence>
<keyword evidence="13" id="KW-1185">Reference proteome</keyword>
<evidence type="ECO:0000256" key="3">
    <source>
        <dbReference type="ARBA" id="ARBA00022448"/>
    </source>
</evidence>
<organism evidence="12 13">
    <name type="scientific">Massilia arenae</name>
    <dbReference type="NCBI Taxonomy" id="2603288"/>
    <lineage>
        <taxon>Bacteria</taxon>
        <taxon>Pseudomonadati</taxon>
        <taxon>Pseudomonadota</taxon>
        <taxon>Betaproteobacteria</taxon>
        <taxon>Burkholderiales</taxon>
        <taxon>Oxalobacteraceae</taxon>
        <taxon>Telluria group</taxon>
        <taxon>Massilia</taxon>
    </lineage>
</organism>
<feature type="domain" description="TonB C-terminal" evidence="11">
    <location>
        <begin position="95"/>
        <end position="185"/>
    </location>
</feature>
<dbReference type="GO" id="GO:0015031">
    <property type="term" value="P:protein transport"/>
    <property type="evidence" value="ECO:0007669"/>
    <property type="project" value="UniProtKB-KW"/>
</dbReference>
<keyword evidence="8" id="KW-1133">Transmembrane helix</keyword>
<dbReference type="PROSITE" id="PS52015">
    <property type="entry name" value="TONB_CTD"/>
    <property type="match status" value="1"/>
</dbReference>
<dbReference type="GO" id="GO:0005886">
    <property type="term" value="C:plasma membrane"/>
    <property type="evidence" value="ECO:0007669"/>
    <property type="project" value="UniProtKB-SubCell"/>
</dbReference>
<dbReference type="Proteomes" id="UP000321413">
    <property type="component" value="Unassembled WGS sequence"/>
</dbReference>
<comment type="subcellular location">
    <subcellularLocation>
        <location evidence="1">Cell inner membrane</location>
        <topology evidence="1">Single-pass membrane protein</topology>
        <orientation evidence="1">Periplasmic side</orientation>
    </subcellularLocation>
</comment>
<evidence type="ECO:0000313" key="12">
    <source>
        <dbReference type="EMBL" id="TXF98488.1"/>
    </source>
</evidence>
<evidence type="ECO:0000256" key="1">
    <source>
        <dbReference type="ARBA" id="ARBA00004383"/>
    </source>
</evidence>
<dbReference type="NCBIfam" id="TIGR01352">
    <property type="entry name" value="tonB_Cterm"/>
    <property type="match status" value="1"/>
</dbReference>
<dbReference type="Pfam" id="PF03544">
    <property type="entry name" value="TonB_C"/>
    <property type="match status" value="1"/>
</dbReference>
<comment type="caution">
    <text evidence="12">The sequence shown here is derived from an EMBL/GenBank/DDBJ whole genome shotgun (WGS) entry which is preliminary data.</text>
</comment>
<evidence type="ECO:0000256" key="5">
    <source>
        <dbReference type="ARBA" id="ARBA00022519"/>
    </source>
</evidence>